<dbReference type="SUPFAM" id="SSF48371">
    <property type="entry name" value="ARM repeat"/>
    <property type="match status" value="1"/>
</dbReference>
<feature type="region of interest" description="Disordered" evidence="1">
    <location>
        <begin position="489"/>
        <end position="571"/>
    </location>
</feature>
<proteinExistence type="predicted"/>
<reference evidence="3" key="1">
    <citation type="submission" date="2022-10" db="EMBL/GenBank/DDBJ databases">
        <authorList>
            <person name="Chen Y."/>
            <person name="Dougan E. K."/>
            <person name="Chan C."/>
            <person name="Rhodes N."/>
            <person name="Thang M."/>
        </authorList>
    </citation>
    <scope>NUCLEOTIDE SEQUENCE</scope>
</reference>
<dbReference type="InterPro" id="IPR016024">
    <property type="entry name" value="ARM-type_fold"/>
</dbReference>
<dbReference type="InterPro" id="IPR029071">
    <property type="entry name" value="Ubiquitin-like_domsf"/>
</dbReference>
<dbReference type="SUPFAM" id="SSF54236">
    <property type="entry name" value="Ubiquitin-like"/>
    <property type="match status" value="1"/>
</dbReference>
<dbReference type="Gene3D" id="1.25.10.10">
    <property type="entry name" value="Leucine-rich Repeat Variant"/>
    <property type="match status" value="1"/>
</dbReference>
<dbReference type="EMBL" id="CAMXCT020006601">
    <property type="protein sequence ID" value="CAL1170158.1"/>
    <property type="molecule type" value="Genomic_DNA"/>
</dbReference>
<protein>
    <recommendedName>
        <fullName evidence="2">Ubiquitin-like domain-containing protein</fullName>
    </recommendedName>
</protein>
<dbReference type="EMBL" id="CAMXCT030006601">
    <property type="protein sequence ID" value="CAL4804095.1"/>
    <property type="molecule type" value="Genomic_DNA"/>
</dbReference>
<evidence type="ECO:0000313" key="4">
    <source>
        <dbReference type="EMBL" id="CAI4019817.1"/>
    </source>
</evidence>
<comment type="caution">
    <text evidence="3">The sequence shown here is derived from an EMBL/GenBank/DDBJ whole genome shotgun (WGS) entry which is preliminary data.</text>
</comment>
<feature type="compositionally biased region" description="Basic residues" evidence="1">
    <location>
        <begin position="497"/>
        <end position="507"/>
    </location>
</feature>
<dbReference type="PROSITE" id="PS50053">
    <property type="entry name" value="UBIQUITIN_2"/>
    <property type="match status" value="1"/>
</dbReference>
<evidence type="ECO:0000259" key="2">
    <source>
        <dbReference type="PROSITE" id="PS50053"/>
    </source>
</evidence>
<dbReference type="InterPro" id="IPR011989">
    <property type="entry name" value="ARM-like"/>
</dbReference>
<dbReference type="OrthoDB" id="415662at2759"/>
<evidence type="ECO:0000313" key="5">
    <source>
        <dbReference type="EMBL" id="CAL4804095.1"/>
    </source>
</evidence>
<evidence type="ECO:0000313" key="3">
    <source>
        <dbReference type="EMBL" id="CAI4016783.1"/>
    </source>
</evidence>
<accession>A0A9P1GKS6</accession>
<name>A0A9P1GKS6_9DINO</name>
<feature type="compositionally biased region" description="Basic and acidic residues" evidence="1">
    <location>
        <begin position="508"/>
        <end position="522"/>
    </location>
</feature>
<dbReference type="EMBL" id="CAMXCT010006774">
    <property type="protein sequence ID" value="CAI4019817.1"/>
    <property type="molecule type" value="Genomic_DNA"/>
</dbReference>
<evidence type="ECO:0000313" key="6">
    <source>
        <dbReference type="Proteomes" id="UP001152797"/>
    </source>
</evidence>
<dbReference type="EMBL" id="CAMXCT030006774">
    <property type="protein sequence ID" value="CAL4807129.1"/>
    <property type="molecule type" value="Genomic_DNA"/>
</dbReference>
<gene>
    <name evidence="3" type="ORF">C1SCF055_LOCUS41485</name>
    <name evidence="4" type="ORF">C1SCF055_LOCUS44283</name>
</gene>
<dbReference type="EMBL" id="CAMXCT020006774">
    <property type="protein sequence ID" value="CAL1173192.1"/>
    <property type="molecule type" value="Genomic_DNA"/>
</dbReference>
<dbReference type="InterPro" id="IPR000626">
    <property type="entry name" value="Ubiquitin-like_dom"/>
</dbReference>
<organism evidence="3">
    <name type="scientific">Cladocopium goreaui</name>
    <dbReference type="NCBI Taxonomy" id="2562237"/>
    <lineage>
        <taxon>Eukaryota</taxon>
        <taxon>Sar</taxon>
        <taxon>Alveolata</taxon>
        <taxon>Dinophyceae</taxon>
        <taxon>Suessiales</taxon>
        <taxon>Symbiodiniaceae</taxon>
        <taxon>Cladocopium</taxon>
    </lineage>
</organism>
<dbReference type="SMART" id="SM00213">
    <property type="entry name" value="UBQ"/>
    <property type="match status" value="1"/>
</dbReference>
<dbReference type="Pfam" id="PF00240">
    <property type="entry name" value="ubiquitin"/>
    <property type="match status" value="1"/>
</dbReference>
<dbReference type="CDD" id="cd17039">
    <property type="entry name" value="Ubl_ubiquitin_like"/>
    <property type="match status" value="1"/>
</dbReference>
<feature type="compositionally biased region" description="Basic and acidic residues" evidence="1">
    <location>
        <begin position="529"/>
        <end position="554"/>
    </location>
</feature>
<dbReference type="Proteomes" id="UP001152797">
    <property type="component" value="Unassembled WGS sequence"/>
</dbReference>
<feature type="domain" description="Ubiquitin-like" evidence="2">
    <location>
        <begin position="9"/>
        <end position="78"/>
    </location>
</feature>
<dbReference type="Gene3D" id="3.10.20.90">
    <property type="entry name" value="Phosphatidylinositol 3-kinase Catalytic Subunit, Chain A, domain 1"/>
    <property type="match status" value="1"/>
</dbReference>
<keyword evidence="6" id="KW-1185">Reference proteome</keyword>
<dbReference type="EMBL" id="CAMXCT010006601">
    <property type="protein sequence ID" value="CAI4016783.1"/>
    <property type="molecule type" value="Genomic_DNA"/>
</dbReference>
<reference evidence="5 6" key="2">
    <citation type="submission" date="2024-05" db="EMBL/GenBank/DDBJ databases">
        <authorList>
            <person name="Chen Y."/>
            <person name="Shah S."/>
            <person name="Dougan E. K."/>
            <person name="Thang M."/>
            <person name="Chan C."/>
        </authorList>
    </citation>
    <scope>NUCLEOTIDE SEQUENCE [LARGE SCALE GENOMIC DNA]</scope>
</reference>
<sequence length="571" mass="64016">MASPLPGRVSLTVSTPSGQSCTIAALASGRVDQLHVAIERALKIPRVVQRLICEGREIYSKHYLAELRLEDGSIITVVNSWPQKPEEIVEKLKLAESTTATHALAAAVAQCLEHEDSSVKVAALSQLSWMGRVAAPHAAAIAKILQNEERGIRAAAAEALSWLEEAGAAYAADILAFTCLPLGRFGHVSIMSRAKKAIAAFFMSELPSTRLTAMKSIIGLLEDKDNPATPPEELQRNRFSLPLICEAFFDPSADIRKTAASFLVSRIPVFSAEDGSQPVLVLRDELILQFLSFGERINLEAELAEDAGIVEACRDIARKLDASWPKWAGWQEGLDDPDSSVEAATCEVSVSMVQFLRRRFCEWQHLQTQDGRPARFQLEAVFDLLHPMVEDGLRSRKWQVRQAAVESLISLEPFGVNALVALILAQQKEKEKQVLETMARFFAKYGCDYENNQQLFYYFDHFDCWCSDESDGDYAEYLEEEEEWQLRDKNGGYSKSHLSRSARHNKKHGADSSRDPGTDARQKRWQRLTKPEETQNFAESKRKSSRDKERDRRLKSAMLGQELSKFAMDHA</sequence>
<dbReference type="AlphaFoldDB" id="A0A9P1GKS6"/>
<evidence type="ECO:0000256" key="1">
    <source>
        <dbReference type="SAM" id="MobiDB-lite"/>
    </source>
</evidence>